<dbReference type="Proteomes" id="UP000266975">
    <property type="component" value="Unassembled WGS sequence"/>
</dbReference>
<gene>
    <name evidence="1" type="ORF">C5L39_00060</name>
</gene>
<dbReference type="AlphaFoldDB" id="A0A3M8KAJ4"/>
<evidence type="ECO:0000313" key="2">
    <source>
        <dbReference type="Proteomes" id="UP000266975"/>
    </source>
</evidence>
<reference evidence="1 2" key="1">
    <citation type="submission" date="2018-02" db="EMBL/GenBank/DDBJ databases">
        <title>Corynebacterium alimpuense sp. nov., a marine obligate actinomycete isolated from sediments of Valparaiso bay, Chile.</title>
        <authorList>
            <person name="Claverias F."/>
            <person name="Gonzales-Siles L."/>
            <person name="Salva-Serra F."/>
            <person name="Inganaes E."/>
            <person name="Molin K."/>
            <person name="Cumsille A."/>
            <person name="Undabarrena A."/>
            <person name="Couve E."/>
            <person name="Moore E.R.B."/>
            <person name="Gomila M."/>
            <person name="Camara B."/>
        </authorList>
    </citation>
    <scope>NUCLEOTIDE SEQUENCE [LARGE SCALE GENOMIC DNA]</scope>
    <source>
        <strain evidence="1 2">CCUG 69366</strain>
    </source>
</reference>
<sequence length="112" mass="12184">MVLVTFLYDGDCGFCHRSGILLQRLAPGLILRPANLRHHAVFRSGGVDYLGHHAIAQALFVDGRNLPLRGAGRILGLRIFDPAAAFLYRQVAKRRRGLSKLIGAPVCAVPEG</sequence>
<organism evidence="1 2">
    <name type="scientific">Corynebacterium alimapuense</name>
    <dbReference type="NCBI Taxonomy" id="1576874"/>
    <lineage>
        <taxon>Bacteria</taxon>
        <taxon>Bacillati</taxon>
        <taxon>Actinomycetota</taxon>
        <taxon>Actinomycetes</taxon>
        <taxon>Mycobacteriales</taxon>
        <taxon>Corynebacteriaceae</taxon>
        <taxon>Corynebacterium</taxon>
    </lineage>
</organism>
<evidence type="ECO:0000313" key="1">
    <source>
        <dbReference type="EMBL" id="RNE49815.1"/>
    </source>
</evidence>
<keyword evidence="2" id="KW-1185">Reference proteome</keyword>
<comment type="caution">
    <text evidence="1">The sequence shown here is derived from an EMBL/GenBank/DDBJ whole genome shotgun (WGS) entry which is preliminary data.</text>
</comment>
<dbReference type="EMBL" id="PTJO01000001">
    <property type="protein sequence ID" value="RNE49815.1"/>
    <property type="molecule type" value="Genomic_DNA"/>
</dbReference>
<evidence type="ECO:0008006" key="3">
    <source>
        <dbReference type="Google" id="ProtNLM"/>
    </source>
</evidence>
<protein>
    <recommendedName>
        <fullName evidence="3">DUF393 domain-containing protein</fullName>
    </recommendedName>
</protein>
<proteinExistence type="predicted"/>
<name>A0A3M8KAJ4_9CORY</name>
<accession>A0A3M8KAJ4</accession>